<organism evidence="3 4">
    <name type="scientific">Scleroderma citrinum Foug A</name>
    <dbReference type="NCBI Taxonomy" id="1036808"/>
    <lineage>
        <taxon>Eukaryota</taxon>
        <taxon>Fungi</taxon>
        <taxon>Dikarya</taxon>
        <taxon>Basidiomycota</taxon>
        <taxon>Agaricomycotina</taxon>
        <taxon>Agaricomycetes</taxon>
        <taxon>Agaricomycetidae</taxon>
        <taxon>Boletales</taxon>
        <taxon>Sclerodermatineae</taxon>
        <taxon>Sclerodermataceae</taxon>
        <taxon>Scleroderma</taxon>
    </lineage>
</organism>
<protein>
    <recommendedName>
        <fullName evidence="2">PSP1 C-terminal domain-containing protein</fullName>
    </recommendedName>
</protein>
<feature type="domain" description="PSP1 C-terminal" evidence="2">
    <location>
        <begin position="538"/>
        <end position="586"/>
    </location>
</feature>
<evidence type="ECO:0000259" key="2">
    <source>
        <dbReference type="Pfam" id="PF04468"/>
    </source>
</evidence>
<dbReference type="AlphaFoldDB" id="A0A0C3CN62"/>
<dbReference type="HOGENOM" id="CLU_013752_0_0_1"/>
<dbReference type="EMBL" id="KN822726">
    <property type="protein sequence ID" value="KIM50090.1"/>
    <property type="molecule type" value="Genomic_DNA"/>
</dbReference>
<dbReference type="PANTHER" id="PTHR43830">
    <property type="entry name" value="PROTEIN PSP1"/>
    <property type="match status" value="1"/>
</dbReference>
<evidence type="ECO:0000313" key="4">
    <source>
        <dbReference type="Proteomes" id="UP000053989"/>
    </source>
</evidence>
<feature type="region of interest" description="Disordered" evidence="1">
    <location>
        <begin position="49"/>
        <end position="85"/>
    </location>
</feature>
<reference evidence="4" key="2">
    <citation type="submission" date="2015-01" db="EMBL/GenBank/DDBJ databases">
        <title>Evolutionary Origins and Diversification of the Mycorrhizal Mutualists.</title>
        <authorList>
            <consortium name="DOE Joint Genome Institute"/>
            <consortium name="Mycorrhizal Genomics Consortium"/>
            <person name="Kohler A."/>
            <person name="Kuo A."/>
            <person name="Nagy L.G."/>
            <person name="Floudas D."/>
            <person name="Copeland A."/>
            <person name="Barry K.W."/>
            <person name="Cichocki N."/>
            <person name="Veneault-Fourrey C."/>
            <person name="LaButti K."/>
            <person name="Lindquist E.A."/>
            <person name="Lipzen A."/>
            <person name="Lundell T."/>
            <person name="Morin E."/>
            <person name="Murat C."/>
            <person name="Riley R."/>
            <person name="Ohm R."/>
            <person name="Sun H."/>
            <person name="Tunlid A."/>
            <person name="Henrissat B."/>
            <person name="Grigoriev I.V."/>
            <person name="Hibbett D.S."/>
            <person name="Martin F."/>
        </authorList>
    </citation>
    <scope>NUCLEOTIDE SEQUENCE [LARGE SCALE GENOMIC DNA]</scope>
    <source>
        <strain evidence="4">Foug A</strain>
    </source>
</reference>
<feature type="compositionally biased region" description="Low complexity" evidence="1">
    <location>
        <begin position="263"/>
        <end position="280"/>
    </location>
</feature>
<feature type="non-terminal residue" evidence="3">
    <location>
        <position position="586"/>
    </location>
</feature>
<feature type="region of interest" description="Disordered" evidence="1">
    <location>
        <begin position="99"/>
        <end position="157"/>
    </location>
</feature>
<feature type="compositionally biased region" description="Low complexity" evidence="1">
    <location>
        <begin position="389"/>
        <end position="422"/>
    </location>
</feature>
<dbReference type="InParanoid" id="A0A0C3CN62"/>
<dbReference type="InterPro" id="IPR047767">
    <property type="entry name" value="PSP1-like"/>
</dbReference>
<evidence type="ECO:0000313" key="3">
    <source>
        <dbReference type="EMBL" id="KIM50090.1"/>
    </source>
</evidence>
<feature type="region of interest" description="Disordered" evidence="1">
    <location>
        <begin position="379"/>
        <end position="440"/>
    </location>
</feature>
<dbReference type="GO" id="GO:0005737">
    <property type="term" value="C:cytoplasm"/>
    <property type="evidence" value="ECO:0007669"/>
    <property type="project" value="TreeGrafter"/>
</dbReference>
<dbReference type="FunCoup" id="A0A0C3CN62">
    <property type="interactions" value="291"/>
</dbReference>
<dbReference type="PANTHER" id="PTHR43830:SF3">
    <property type="entry name" value="PROTEIN PSP1"/>
    <property type="match status" value="1"/>
</dbReference>
<name>A0A0C3CN62_9AGAM</name>
<dbReference type="Pfam" id="PF04468">
    <property type="entry name" value="PSP1"/>
    <property type="match status" value="1"/>
</dbReference>
<proteinExistence type="predicted"/>
<gene>
    <name evidence="3" type="ORF">SCLCIDRAFT_54709</name>
</gene>
<feature type="region of interest" description="Disordered" evidence="1">
    <location>
        <begin position="180"/>
        <end position="333"/>
    </location>
</feature>
<feature type="compositionally biased region" description="Low complexity" evidence="1">
    <location>
        <begin position="131"/>
        <end position="147"/>
    </location>
</feature>
<feature type="compositionally biased region" description="Polar residues" evidence="1">
    <location>
        <begin position="148"/>
        <end position="157"/>
    </location>
</feature>
<feature type="non-terminal residue" evidence="3">
    <location>
        <position position="1"/>
    </location>
</feature>
<dbReference type="OrthoDB" id="243127at2759"/>
<feature type="compositionally biased region" description="Gly residues" evidence="1">
    <location>
        <begin position="516"/>
        <end position="530"/>
    </location>
</feature>
<evidence type="ECO:0000256" key="1">
    <source>
        <dbReference type="SAM" id="MobiDB-lite"/>
    </source>
</evidence>
<feature type="region of interest" description="Disordered" evidence="1">
    <location>
        <begin position="514"/>
        <end position="533"/>
    </location>
</feature>
<accession>A0A0C3CN62</accession>
<feature type="compositionally biased region" description="Polar residues" evidence="1">
    <location>
        <begin position="299"/>
        <end position="324"/>
    </location>
</feature>
<dbReference type="InterPro" id="IPR007557">
    <property type="entry name" value="PSP1_C"/>
</dbReference>
<sequence>SSVPTRSPSFPSQQATFPSALRGSRFASTFEDDESEALSDTYDTYDILSTTPVADRRPFAPDLTRSRSQSLATATRPGGPLSPFQNQALWSEASSLTSNPLNIPGSRYGDIKPPGSSRYGSLGTLGRSPLSNHYDSSSGNGNSYAGNRQTIDPSNMSPFVRDVSQILLDDGSALRELWAGMNPPKAENGGGGSGTTSRRHSVSIVQPRRPVVGFNAPGHDAQDESARPSVFHTSSYGGGGGLRLSDDDLADDFGAMSLSKDGPGPSSSSAHPPSQPSSLPIYAPMSRSPLSPDRVSPYQPINLNIPSGTSFTSRQRFGSPSDSGLSAGASPPRTQLEQQLIDAQYRTGGNNGHGSHQQQQQQSLTARFIPGKGIFIPSLGNDSSTYTRSTSQSGSGLSSPLSPTTGRPIQPQQGPYYPQQMQRRTSDAPTPNLNELGKGVPLSSVPASWPLYIVEFKAGRTDLFYLTDLTLDIRVGDLVIVEADRGKDLGTVVNDTITLKEVEAFEREQRERVAYGDGGPLSPGGQQGGGTKKEINPKMIYGKAQHQDTQHLVTKLQDEIKALQLCQNKVRQKKLPMEVIDAEYQW</sequence>
<dbReference type="Proteomes" id="UP000053989">
    <property type="component" value="Unassembled WGS sequence"/>
</dbReference>
<keyword evidence="4" id="KW-1185">Reference proteome</keyword>
<reference evidence="3 4" key="1">
    <citation type="submission" date="2014-04" db="EMBL/GenBank/DDBJ databases">
        <authorList>
            <consortium name="DOE Joint Genome Institute"/>
            <person name="Kuo A."/>
            <person name="Kohler A."/>
            <person name="Nagy L.G."/>
            <person name="Floudas D."/>
            <person name="Copeland A."/>
            <person name="Barry K.W."/>
            <person name="Cichocki N."/>
            <person name="Veneault-Fourrey C."/>
            <person name="LaButti K."/>
            <person name="Lindquist E.A."/>
            <person name="Lipzen A."/>
            <person name="Lundell T."/>
            <person name="Morin E."/>
            <person name="Murat C."/>
            <person name="Sun H."/>
            <person name="Tunlid A."/>
            <person name="Henrissat B."/>
            <person name="Grigoriev I.V."/>
            <person name="Hibbett D.S."/>
            <person name="Martin F."/>
            <person name="Nordberg H.P."/>
            <person name="Cantor M.N."/>
            <person name="Hua S.X."/>
        </authorList>
    </citation>
    <scope>NUCLEOTIDE SEQUENCE [LARGE SCALE GENOMIC DNA]</scope>
    <source>
        <strain evidence="3 4">Foug A</strain>
    </source>
</reference>